<proteinExistence type="evidence at transcript level"/>
<name>V5H822_IXORI</name>
<accession>V5H822</accession>
<reference evidence="1" key="1">
    <citation type="journal article" date="2015" name="Sci. Rep.">
        <title>Tissue- and time-dependent transcription in Ixodes ricinus salivary glands and midguts when blood feeding on the vertebrate host.</title>
        <authorList>
            <person name="Kotsyfakis M."/>
            <person name="Schwarz A."/>
            <person name="Erhart J."/>
            <person name="Ribeiro J.M."/>
        </authorList>
    </citation>
    <scope>NUCLEOTIDE SEQUENCE</scope>
    <source>
        <tissue evidence="1">Salivary gland and midgut</tissue>
    </source>
</reference>
<dbReference type="AlphaFoldDB" id="V5H822"/>
<evidence type="ECO:0000313" key="1">
    <source>
        <dbReference type="EMBL" id="JAB68968.1"/>
    </source>
</evidence>
<protein>
    <submittedName>
        <fullName evidence="1">Uncharacterized protein</fullName>
    </submittedName>
</protein>
<sequence length="245" mass="28279">MCQLRLGKALPQFVVSSACAPAGGIRGYWREVVQATQFLSTRFSMEYLSEVPRKRLYRDLVDVALPVPLYRSLYCLGPGQNVLQRVKRMAVPPCVKSFFFKLHTGVLPVKAWLEEKGLFVAWGVNCFLCKKPETVEHVFLECWDGVFFWDILQRTLKKDLPLDPHGIRYLAVVNDDNVPFDLVFLVGLHSIWKSRMAVRHAESDAKQVHEYFCEMMRQIVEVWRSQSCVPDWLPVLESVTHLSSF</sequence>
<organism evidence="1">
    <name type="scientific">Ixodes ricinus</name>
    <name type="common">Common tick</name>
    <name type="synonym">Acarus ricinus</name>
    <dbReference type="NCBI Taxonomy" id="34613"/>
    <lineage>
        <taxon>Eukaryota</taxon>
        <taxon>Metazoa</taxon>
        <taxon>Ecdysozoa</taxon>
        <taxon>Arthropoda</taxon>
        <taxon>Chelicerata</taxon>
        <taxon>Arachnida</taxon>
        <taxon>Acari</taxon>
        <taxon>Parasitiformes</taxon>
        <taxon>Ixodida</taxon>
        <taxon>Ixodoidea</taxon>
        <taxon>Ixodidae</taxon>
        <taxon>Ixodinae</taxon>
        <taxon>Ixodes</taxon>
    </lineage>
</organism>
<dbReference type="PROSITE" id="PS51257">
    <property type="entry name" value="PROKAR_LIPOPROTEIN"/>
    <property type="match status" value="1"/>
</dbReference>
<dbReference type="EMBL" id="GANP01015500">
    <property type="protein sequence ID" value="JAB68968.1"/>
    <property type="molecule type" value="mRNA"/>
</dbReference>